<dbReference type="SMART" id="SM00339">
    <property type="entry name" value="FH"/>
    <property type="match status" value="1"/>
</dbReference>
<feature type="compositionally biased region" description="Acidic residues" evidence="7">
    <location>
        <begin position="641"/>
        <end position="650"/>
    </location>
</feature>
<dbReference type="Gene3D" id="2.60.200.20">
    <property type="match status" value="1"/>
</dbReference>
<feature type="domain" description="Fork-head" evidence="9">
    <location>
        <begin position="236"/>
        <end position="329"/>
    </location>
</feature>
<dbReference type="GO" id="GO:0000981">
    <property type="term" value="F:DNA-binding transcription factor activity, RNA polymerase II-specific"/>
    <property type="evidence" value="ECO:0007669"/>
    <property type="project" value="TreeGrafter"/>
</dbReference>
<feature type="region of interest" description="Disordered" evidence="7">
    <location>
        <begin position="139"/>
        <end position="235"/>
    </location>
</feature>
<keyword evidence="4" id="KW-0804">Transcription</keyword>
<dbReference type="OMA" id="EKYAFYR"/>
<dbReference type="PANTHER" id="PTHR45881">
    <property type="entry name" value="CHECKPOINT SUPPRESSOR 1-LIKE, ISOFORM A-RELATED"/>
    <property type="match status" value="1"/>
</dbReference>
<evidence type="ECO:0000256" key="1">
    <source>
        <dbReference type="ARBA" id="ARBA00004123"/>
    </source>
</evidence>
<dbReference type="InterPro" id="IPR000253">
    <property type="entry name" value="FHA_dom"/>
</dbReference>
<dbReference type="InterPro" id="IPR036388">
    <property type="entry name" value="WH-like_DNA-bd_sf"/>
</dbReference>
<evidence type="ECO:0000256" key="5">
    <source>
        <dbReference type="ARBA" id="ARBA00023242"/>
    </source>
</evidence>
<dbReference type="OrthoDB" id="5954824at2759"/>
<proteinExistence type="predicted"/>
<dbReference type="AlphaFoldDB" id="A0A1M2VSG1"/>
<dbReference type="CDD" id="cd22701">
    <property type="entry name" value="FHA_FKH1-like"/>
    <property type="match status" value="1"/>
</dbReference>
<feature type="compositionally biased region" description="Pro residues" evidence="7">
    <location>
        <begin position="622"/>
        <end position="634"/>
    </location>
</feature>
<keyword evidence="11" id="KW-1185">Reference proteome</keyword>
<dbReference type="STRING" id="154538.A0A1M2VSG1"/>
<protein>
    <submittedName>
        <fullName evidence="10">Fork-head transcriptional regulator 2</fullName>
    </submittedName>
</protein>
<evidence type="ECO:0000256" key="3">
    <source>
        <dbReference type="ARBA" id="ARBA00023125"/>
    </source>
</evidence>
<feature type="compositionally biased region" description="Basic residues" evidence="7">
    <location>
        <begin position="558"/>
        <end position="568"/>
    </location>
</feature>
<evidence type="ECO:0000256" key="4">
    <source>
        <dbReference type="ARBA" id="ARBA00023163"/>
    </source>
</evidence>
<comment type="caution">
    <text evidence="10">The sequence shown here is derived from an EMBL/GenBank/DDBJ whole genome shotgun (WGS) entry which is preliminary data.</text>
</comment>
<dbReference type="PRINTS" id="PR00053">
    <property type="entry name" value="FORKHEAD"/>
</dbReference>
<accession>A0A1M2VSG1</accession>
<reference evidence="10 11" key="1">
    <citation type="submission" date="2016-10" db="EMBL/GenBank/DDBJ databases">
        <title>Genome sequence of the basidiomycete white-rot fungus Trametes pubescens.</title>
        <authorList>
            <person name="Makela M.R."/>
            <person name="Granchi Z."/>
            <person name="Peng M."/>
            <person name="De Vries R.P."/>
            <person name="Grigoriev I."/>
            <person name="Riley R."/>
            <person name="Hilden K."/>
        </authorList>
    </citation>
    <scope>NUCLEOTIDE SEQUENCE [LARGE SCALE GENOMIC DNA]</scope>
    <source>
        <strain evidence="10 11">FBCC735</strain>
    </source>
</reference>
<dbReference type="GO" id="GO:0000978">
    <property type="term" value="F:RNA polymerase II cis-regulatory region sequence-specific DNA binding"/>
    <property type="evidence" value="ECO:0007669"/>
    <property type="project" value="TreeGrafter"/>
</dbReference>
<evidence type="ECO:0000313" key="11">
    <source>
        <dbReference type="Proteomes" id="UP000184267"/>
    </source>
</evidence>
<comment type="subcellular location">
    <subcellularLocation>
        <location evidence="1 6">Nucleus</location>
    </subcellularLocation>
</comment>
<dbReference type="PROSITE" id="PS50006">
    <property type="entry name" value="FHA_DOMAIN"/>
    <property type="match status" value="1"/>
</dbReference>
<dbReference type="Pfam" id="PF00498">
    <property type="entry name" value="FHA"/>
    <property type="match status" value="1"/>
</dbReference>
<dbReference type="PROSITE" id="PS50039">
    <property type="entry name" value="FORK_HEAD_3"/>
    <property type="match status" value="1"/>
</dbReference>
<dbReference type="InterPro" id="IPR001766">
    <property type="entry name" value="Fork_head_dom"/>
</dbReference>
<gene>
    <name evidence="10" type="ORF">TRAPUB_12973</name>
</gene>
<keyword evidence="2" id="KW-0805">Transcription regulation</keyword>
<dbReference type="InterPro" id="IPR036390">
    <property type="entry name" value="WH_DNA-bd_sf"/>
</dbReference>
<dbReference type="InterPro" id="IPR008984">
    <property type="entry name" value="SMAD_FHA_dom_sf"/>
</dbReference>
<dbReference type="SUPFAM" id="SSF46785">
    <property type="entry name" value="Winged helix' DNA-binding domain"/>
    <property type="match status" value="1"/>
</dbReference>
<dbReference type="Gene3D" id="1.10.10.10">
    <property type="entry name" value="Winged helix-like DNA-binding domain superfamily/Winged helix DNA-binding domain"/>
    <property type="match status" value="1"/>
</dbReference>
<feature type="compositionally biased region" description="Basic and acidic residues" evidence="7">
    <location>
        <begin position="653"/>
        <end position="662"/>
    </location>
</feature>
<evidence type="ECO:0000313" key="10">
    <source>
        <dbReference type="EMBL" id="OJT10535.1"/>
    </source>
</evidence>
<feature type="region of interest" description="Disordered" evidence="7">
    <location>
        <begin position="553"/>
        <end position="670"/>
    </location>
</feature>
<dbReference type="SUPFAM" id="SSF49879">
    <property type="entry name" value="SMAD/FHA domain"/>
    <property type="match status" value="1"/>
</dbReference>
<dbReference type="Proteomes" id="UP000184267">
    <property type="component" value="Unassembled WGS sequence"/>
</dbReference>
<evidence type="ECO:0000256" key="2">
    <source>
        <dbReference type="ARBA" id="ARBA00023015"/>
    </source>
</evidence>
<feature type="region of interest" description="Disordered" evidence="7">
    <location>
        <begin position="356"/>
        <end position="406"/>
    </location>
</feature>
<evidence type="ECO:0000259" key="8">
    <source>
        <dbReference type="PROSITE" id="PS50006"/>
    </source>
</evidence>
<feature type="DNA-binding region" description="Fork-head" evidence="6">
    <location>
        <begin position="236"/>
        <end position="329"/>
    </location>
</feature>
<name>A0A1M2VSG1_TRAPU</name>
<feature type="compositionally biased region" description="Pro residues" evidence="7">
    <location>
        <begin position="222"/>
        <end position="235"/>
    </location>
</feature>
<evidence type="ECO:0000259" key="9">
    <source>
        <dbReference type="PROSITE" id="PS50039"/>
    </source>
</evidence>
<dbReference type="Pfam" id="PF00250">
    <property type="entry name" value="Forkhead"/>
    <property type="match status" value="1"/>
</dbReference>
<feature type="compositionally biased region" description="Low complexity" evidence="7">
    <location>
        <begin position="382"/>
        <end position="405"/>
    </location>
</feature>
<dbReference type="PANTHER" id="PTHR45881:SF1">
    <property type="entry name" value="FORK HEAD PROTEIN HOMOLOG 2"/>
    <property type="match status" value="1"/>
</dbReference>
<keyword evidence="3 6" id="KW-0238">DNA-binding</keyword>
<keyword evidence="5 6" id="KW-0539">Nucleus</keyword>
<dbReference type="EMBL" id="MNAD01000773">
    <property type="protein sequence ID" value="OJT10535.1"/>
    <property type="molecule type" value="Genomic_DNA"/>
</dbReference>
<evidence type="ECO:0000256" key="6">
    <source>
        <dbReference type="PROSITE-ProRule" id="PRU00089"/>
    </source>
</evidence>
<feature type="domain" description="FHA" evidence="8">
    <location>
        <begin position="51"/>
        <end position="114"/>
    </location>
</feature>
<dbReference type="GO" id="GO:0005634">
    <property type="term" value="C:nucleus"/>
    <property type="evidence" value="ECO:0007669"/>
    <property type="project" value="UniProtKB-SubCell"/>
</dbReference>
<organism evidence="10 11">
    <name type="scientific">Trametes pubescens</name>
    <name type="common">White-rot fungus</name>
    <dbReference type="NCBI Taxonomy" id="154538"/>
    <lineage>
        <taxon>Eukaryota</taxon>
        <taxon>Fungi</taxon>
        <taxon>Dikarya</taxon>
        <taxon>Basidiomycota</taxon>
        <taxon>Agaricomycotina</taxon>
        <taxon>Agaricomycetes</taxon>
        <taxon>Polyporales</taxon>
        <taxon>Polyporaceae</taxon>
        <taxon>Trametes</taxon>
    </lineage>
</organism>
<dbReference type="CDD" id="cd00059">
    <property type="entry name" value="FH_FOX"/>
    <property type="match status" value="1"/>
</dbReference>
<evidence type="ECO:0000256" key="7">
    <source>
        <dbReference type="SAM" id="MobiDB-lite"/>
    </source>
</evidence>
<sequence length="670" mass="70848">MATTAPALLHDTPQGAVFPHHDPQDAPQDKISAYYSLVFPNFVYYLQTLNVTIGRRCVPANTASSSDSPQVDVDLGPLKSVSRLHAKIEYDEDEERFVLIVIGRNGAWVDGVWSGSGSKVPLGDRAQIQIASRTFFFVLPPSPPPEDSPSPSSQSSGHRARSPSVDITTYSPPSSIPSESPPPANIPTAAPKVPPLPEISLPNSNAIPHLKSNSKKRKKSDAPPPPLPPPEVMPPKPPLTYAQLCYRAIKALGGKASLQEICQWIKDSYDWYKYCSKDWESSVRHNLSSNVGFKKHLRSKEEKGKGALWMVDDAHEHTFEELDARKQNVLVGGVVTKDGKIGGKKGKAVVPLEPPLRRSVKGDSKGVPLPPPLTSIPLALKSSTPTFPSSSASSSSPPLTTAPAPVKTEPVTVSYIPSPPSNTQASFHATAPAASMPLSTGVLSTGHTIGNVAPSQALPSSSAAPTPSSFPTIPASVRIPIVVGPVPSTTATGGAPAPPKPIVLHENTLILNPEIFSHLTPQHLLDLEALGAQKALEILQAYIVRYYKEKLKAEGGRGRGRGRPRRGRGGATGRGSTPAGSVARTDTPMNGPFTTAPLPPRVSKSTVPSPAVPGTGQDFSGAPPPASSEPPADAPSPIVVIDDDEDDAAEQEPVAKRRRLEEPVIDLTGA</sequence>